<dbReference type="GO" id="GO:0005886">
    <property type="term" value="C:plasma membrane"/>
    <property type="evidence" value="ECO:0007669"/>
    <property type="project" value="UniProtKB-SubCell"/>
</dbReference>
<dbReference type="PANTHER" id="PTHR44936">
    <property type="entry name" value="SENSOR PROTEIN CREC"/>
    <property type="match status" value="1"/>
</dbReference>
<dbReference type="Gene3D" id="3.30.565.10">
    <property type="entry name" value="Histidine kinase-like ATPase, C-terminal domain"/>
    <property type="match status" value="1"/>
</dbReference>
<evidence type="ECO:0000256" key="10">
    <source>
        <dbReference type="ARBA" id="ARBA00022777"/>
    </source>
</evidence>
<protein>
    <recommendedName>
        <fullName evidence="3">histidine kinase</fullName>
        <ecNumber evidence="3">2.7.13.3</ecNumber>
    </recommendedName>
</protein>
<keyword evidence="9" id="KW-0547">Nucleotide-binding</keyword>
<dbReference type="InterPro" id="IPR050980">
    <property type="entry name" value="2C_sensor_his_kinase"/>
</dbReference>
<dbReference type="InterPro" id="IPR004358">
    <property type="entry name" value="Sig_transdc_His_kin-like_C"/>
</dbReference>
<evidence type="ECO:0000259" key="17">
    <source>
        <dbReference type="PROSITE" id="PS50885"/>
    </source>
</evidence>
<dbReference type="InterPro" id="IPR003594">
    <property type="entry name" value="HATPase_dom"/>
</dbReference>
<dbReference type="CDD" id="cd00075">
    <property type="entry name" value="HATPase"/>
    <property type="match status" value="1"/>
</dbReference>
<dbReference type="InterPro" id="IPR003661">
    <property type="entry name" value="HisK_dim/P_dom"/>
</dbReference>
<feature type="transmembrane region" description="Helical" evidence="15">
    <location>
        <begin position="172"/>
        <end position="190"/>
    </location>
</feature>
<evidence type="ECO:0000256" key="13">
    <source>
        <dbReference type="ARBA" id="ARBA00023012"/>
    </source>
</evidence>
<gene>
    <name evidence="18" type="ORF">SAMN04490185_2089</name>
</gene>
<keyword evidence="4" id="KW-1003">Cell membrane</keyword>
<dbReference type="SUPFAM" id="SSF55874">
    <property type="entry name" value="ATPase domain of HSP90 chaperone/DNA topoisomerase II/histidine kinase"/>
    <property type="match status" value="1"/>
</dbReference>
<dbReference type="PANTHER" id="PTHR44936:SF5">
    <property type="entry name" value="SENSOR HISTIDINE KINASE ENVZ"/>
    <property type="match status" value="1"/>
</dbReference>
<evidence type="ECO:0000313" key="18">
    <source>
        <dbReference type="EMBL" id="SEC78610.1"/>
    </source>
</evidence>
<dbReference type="SMART" id="SM00388">
    <property type="entry name" value="HisKA"/>
    <property type="match status" value="1"/>
</dbReference>
<keyword evidence="14 15" id="KW-0472">Membrane</keyword>
<sequence>MSGLKRMRARDWPQDTVARWIALTIILAMLISLALNGLFIQLAGVWARPPLTEIGLLEKAAAITRVVEAAPAPLRNSLAQAASENGFTVSWHPDRHDLNLPAVEDPKSGIGSTILQPMLKTPDRRIEAYEPADWTEHTADAHYALLIELSDSTWLMFSAPSRSWGLDETPRYLIVILLVLISTAVVALIATRRLATPLQHFAEGARRFGVDFRAPPIEPLGPHEIRQAILAFNAMQAQLQHFIRDRTQMLAAISHDLRAPLTRMRLRGEFIEDSEQQQRLFRDVDEMQAMINSALEFFRDDARLEPATQFDLAELLQTLLDDYRDQGVDITFSGPLRWVYFGRPLGLKRVMTNLLDNAIKYGSEPAIELSPAAGEVRIKVLDRGPGIAEASLEQVFVPFFRLEGSRNKSTGGVGLGLSAARAIVLEHGGELTLRNRSKGGLEALVVLPVHPTPRQLSNFCNDAIL</sequence>
<evidence type="ECO:0000256" key="3">
    <source>
        <dbReference type="ARBA" id="ARBA00012438"/>
    </source>
</evidence>
<evidence type="ECO:0000256" key="8">
    <source>
        <dbReference type="ARBA" id="ARBA00022692"/>
    </source>
</evidence>
<dbReference type="InterPro" id="IPR003660">
    <property type="entry name" value="HAMP_dom"/>
</dbReference>
<dbReference type="SMART" id="SM00387">
    <property type="entry name" value="HATPase_c"/>
    <property type="match status" value="1"/>
</dbReference>
<keyword evidence="12 15" id="KW-1133">Transmembrane helix</keyword>
<evidence type="ECO:0000256" key="6">
    <source>
        <dbReference type="ARBA" id="ARBA00022553"/>
    </source>
</evidence>
<dbReference type="Pfam" id="PF00512">
    <property type="entry name" value="HisKA"/>
    <property type="match status" value="1"/>
</dbReference>
<proteinExistence type="predicted"/>
<evidence type="ECO:0000256" key="9">
    <source>
        <dbReference type="ARBA" id="ARBA00022741"/>
    </source>
</evidence>
<feature type="transmembrane region" description="Helical" evidence="15">
    <location>
        <begin position="20"/>
        <end position="47"/>
    </location>
</feature>
<dbReference type="SUPFAM" id="SSF47384">
    <property type="entry name" value="Homodimeric domain of signal transducing histidine kinase"/>
    <property type="match status" value="1"/>
</dbReference>
<comment type="subcellular location">
    <subcellularLocation>
        <location evidence="2">Cell inner membrane</location>
        <topology evidence="2">Multi-pass membrane protein</topology>
    </subcellularLocation>
</comment>
<evidence type="ECO:0000259" key="16">
    <source>
        <dbReference type="PROSITE" id="PS50109"/>
    </source>
</evidence>
<dbReference type="CDD" id="cd00082">
    <property type="entry name" value="HisKA"/>
    <property type="match status" value="1"/>
</dbReference>
<keyword evidence="5" id="KW-0997">Cell inner membrane</keyword>
<dbReference type="Pfam" id="PF02518">
    <property type="entry name" value="HATPase_c"/>
    <property type="match status" value="1"/>
</dbReference>
<dbReference type="RefSeq" id="WP_074873926.1">
    <property type="nucleotide sequence ID" value="NZ_FNTF01000002.1"/>
</dbReference>
<evidence type="ECO:0000256" key="14">
    <source>
        <dbReference type="ARBA" id="ARBA00023136"/>
    </source>
</evidence>
<keyword evidence="10 18" id="KW-0418">Kinase</keyword>
<evidence type="ECO:0000256" key="7">
    <source>
        <dbReference type="ARBA" id="ARBA00022679"/>
    </source>
</evidence>
<evidence type="ECO:0000256" key="15">
    <source>
        <dbReference type="SAM" id="Phobius"/>
    </source>
</evidence>
<feature type="domain" description="Histidine kinase" evidence="16">
    <location>
        <begin position="252"/>
        <end position="451"/>
    </location>
</feature>
<dbReference type="Proteomes" id="UP000183114">
    <property type="component" value="Unassembled WGS sequence"/>
</dbReference>
<evidence type="ECO:0000256" key="11">
    <source>
        <dbReference type="ARBA" id="ARBA00022840"/>
    </source>
</evidence>
<dbReference type="PROSITE" id="PS50885">
    <property type="entry name" value="HAMP"/>
    <property type="match status" value="1"/>
</dbReference>
<evidence type="ECO:0000256" key="5">
    <source>
        <dbReference type="ARBA" id="ARBA00022519"/>
    </source>
</evidence>
<dbReference type="PROSITE" id="PS50109">
    <property type="entry name" value="HIS_KIN"/>
    <property type="match status" value="1"/>
</dbReference>
<reference evidence="18 19" key="1">
    <citation type="submission" date="2016-10" db="EMBL/GenBank/DDBJ databases">
        <authorList>
            <person name="de Groot N.N."/>
        </authorList>
    </citation>
    <scope>NUCLEOTIDE SEQUENCE [LARGE SCALE GENOMIC DNA]</scope>
    <source>
        <strain evidence="18 19">BS3655</strain>
    </source>
</reference>
<dbReference type="InterPro" id="IPR036890">
    <property type="entry name" value="HATPase_C_sf"/>
</dbReference>
<evidence type="ECO:0000256" key="12">
    <source>
        <dbReference type="ARBA" id="ARBA00022989"/>
    </source>
</evidence>
<dbReference type="AlphaFoldDB" id="A0A1H4VCK8"/>
<evidence type="ECO:0000256" key="1">
    <source>
        <dbReference type="ARBA" id="ARBA00000085"/>
    </source>
</evidence>
<keyword evidence="8 15" id="KW-0812">Transmembrane</keyword>
<evidence type="ECO:0000256" key="2">
    <source>
        <dbReference type="ARBA" id="ARBA00004429"/>
    </source>
</evidence>
<dbReference type="Gene3D" id="1.10.287.130">
    <property type="match status" value="1"/>
</dbReference>
<comment type="catalytic activity">
    <reaction evidence="1">
        <text>ATP + protein L-histidine = ADP + protein N-phospho-L-histidine.</text>
        <dbReference type="EC" id="2.7.13.3"/>
    </reaction>
</comment>
<dbReference type="EC" id="2.7.13.3" evidence="3"/>
<evidence type="ECO:0000313" key="19">
    <source>
        <dbReference type="Proteomes" id="UP000183114"/>
    </source>
</evidence>
<dbReference type="GO" id="GO:0000155">
    <property type="term" value="F:phosphorelay sensor kinase activity"/>
    <property type="evidence" value="ECO:0007669"/>
    <property type="project" value="InterPro"/>
</dbReference>
<keyword evidence="6" id="KW-0597">Phosphoprotein</keyword>
<keyword evidence="11" id="KW-0067">ATP-binding</keyword>
<keyword evidence="13" id="KW-0902">Two-component regulatory system</keyword>
<name>A0A1H4VCK8_9PSED</name>
<accession>A0A1H4VCK8</accession>
<organism evidence="18 19">
    <name type="scientific">Pseudomonas frederiksbergensis</name>
    <dbReference type="NCBI Taxonomy" id="104087"/>
    <lineage>
        <taxon>Bacteria</taxon>
        <taxon>Pseudomonadati</taxon>
        <taxon>Pseudomonadota</taxon>
        <taxon>Gammaproteobacteria</taxon>
        <taxon>Pseudomonadales</taxon>
        <taxon>Pseudomonadaceae</taxon>
        <taxon>Pseudomonas</taxon>
    </lineage>
</organism>
<dbReference type="SMART" id="SM00304">
    <property type="entry name" value="HAMP"/>
    <property type="match status" value="1"/>
</dbReference>
<evidence type="ECO:0000256" key="4">
    <source>
        <dbReference type="ARBA" id="ARBA00022475"/>
    </source>
</evidence>
<dbReference type="Pfam" id="PF00672">
    <property type="entry name" value="HAMP"/>
    <property type="match status" value="1"/>
</dbReference>
<dbReference type="EMBL" id="FNTF01000002">
    <property type="protein sequence ID" value="SEC78610.1"/>
    <property type="molecule type" value="Genomic_DNA"/>
</dbReference>
<keyword evidence="7" id="KW-0808">Transferase</keyword>
<dbReference type="PRINTS" id="PR00344">
    <property type="entry name" value="BCTRLSENSOR"/>
</dbReference>
<feature type="domain" description="HAMP" evidence="17">
    <location>
        <begin position="192"/>
        <end position="244"/>
    </location>
</feature>
<dbReference type="InterPro" id="IPR005467">
    <property type="entry name" value="His_kinase_dom"/>
</dbReference>
<dbReference type="GO" id="GO:0005524">
    <property type="term" value="F:ATP binding"/>
    <property type="evidence" value="ECO:0007669"/>
    <property type="project" value="UniProtKB-KW"/>
</dbReference>
<dbReference type="InterPro" id="IPR036097">
    <property type="entry name" value="HisK_dim/P_sf"/>
</dbReference>